<dbReference type="InterPro" id="IPR051532">
    <property type="entry name" value="Ester_Hydrolysis_Enzymes"/>
</dbReference>
<evidence type="ECO:0000313" key="1">
    <source>
        <dbReference type="EMBL" id="MBB3173050.1"/>
    </source>
</evidence>
<dbReference type="InterPro" id="IPR036514">
    <property type="entry name" value="SGNH_hydro_sf"/>
</dbReference>
<dbReference type="Proteomes" id="UP000557688">
    <property type="component" value="Unassembled WGS sequence"/>
</dbReference>
<reference evidence="1 3" key="2">
    <citation type="submission" date="2020-08" db="EMBL/GenBank/DDBJ databases">
        <title>Genomic Encyclopedia of Type Strains, Phase III (KMG-III): the genomes of soil and plant-associated and newly described type strains.</title>
        <authorList>
            <person name="Whitman W."/>
        </authorList>
    </citation>
    <scope>NUCLEOTIDE SEQUENCE [LARGE SCALE GENOMIC DNA]</scope>
    <source>
        <strain evidence="1 3">CECT 8088</strain>
    </source>
</reference>
<dbReference type="AlphaFoldDB" id="A0A850NQI5"/>
<dbReference type="RefSeq" id="WP_176622468.1">
    <property type="nucleotide sequence ID" value="NZ_JABXXQ010000052.1"/>
</dbReference>
<reference evidence="2 4" key="1">
    <citation type="submission" date="2020-06" db="EMBL/GenBank/DDBJ databases">
        <title>Description of novel acetic acid bacteria.</title>
        <authorList>
            <person name="Sombolestani A."/>
        </authorList>
    </citation>
    <scope>NUCLEOTIDE SEQUENCE [LARGE SCALE GENOMIC DNA]</scope>
    <source>
        <strain evidence="2 4">LMG 26838</strain>
    </source>
</reference>
<comment type="caution">
    <text evidence="2">The sequence shown here is derived from an EMBL/GenBank/DDBJ whole genome shotgun (WGS) entry which is preliminary data.</text>
</comment>
<dbReference type="Gene3D" id="3.40.50.1110">
    <property type="entry name" value="SGNH hydrolase"/>
    <property type="match status" value="1"/>
</dbReference>
<gene>
    <name evidence="1" type="ORF">FHR90_000868</name>
    <name evidence="2" type="ORF">HUK83_04630</name>
</gene>
<evidence type="ECO:0000313" key="3">
    <source>
        <dbReference type="Proteomes" id="UP000557688"/>
    </source>
</evidence>
<dbReference type="CDD" id="cd00229">
    <property type="entry name" value="SGNH_hydrolase"/>
    <property type="match status" value="1"/>
</dbReference>
<dbReference type="GO" id="GO:0004622">
    <property type="term" value="F:phosphatidylcholine lysophospholipase activity"/>
    <property type="evidence" value="ECO:0007669"/>
    <property type="project" value="TreeGrafter"/>
</dbReference>
<keyword evidence="3" id="KW-1185">Reference proteome</keyword>
<proteinExistence type="predicted"/>
<keyword evidence="2" id="KW-0378">Hydrolase</keyword>
<dbReference type="EMBL" id="JABXXQ010000052">
    <property type="protein sequence ID" value="NVN29622.1"/>
    <property type="molecule type" value="Genomic_DNA"/>
</dbReference>
<name>A0A850NQI5_9PROT</name>
<accession>A0A850NQI5</accession>
<dbReference type="SUPFAM" id="SSF52266">
    <property type="entry name" value="SGNH hydrolase"/>
    <property type="match status" value="1"/>
</dbReference>
<dbReference type="EMBL" id="JACHXV010000003">
    <property type="protein sequence ID" value="MBB3173050.1"/>
    <property type="molecule type" value="Genomic_DNA"/>
</dbReference>
<dbReference type="PANTHER" id="PTHR30383:SF5">
    <property type="entry name" value="SGNH HYDROLASE-TYPE ESTERASE DOMAIN-CONTAINING PROTEIN"/>
    <property type="match status" value="1"/>
</dbReference>
<dbReference type="Pfam" id="PF25182">
    <property type="entry name" value="NonGDSL"/>
    <property type="match status" value="1"/>
</dbReference>
<evidence type="ECO:0000313" key="2">
    <source>
        <dbReference type="EMBL" id="NVN29622.1"/>
    </source>
</evidence>
<sequence>MSALAHASAVIAQGRPLRLVCYGSSTTEGYGASDPAVTSYPAVLTRLLRACAPGGVMLFNHGVSGENATGMEARLPAVLADRPDLVIWQTGSNDATAPDAADPAALERFRTLTEAGLDAFARIGADVALMDIQYSRNLEAAPAMPAYLAALHAIAAERALPLYPRHAIMRGWVEQGRATIDAMSPDGTHMTDEGYAWLARSVADWLAPQLGLVPGAPDVSA</sequence>
<dbReference type="InterPro" id="IPR057572">
    <property type="entry name" value="NonGDSL"/>
</dbReference>
<dbReference type="PANTHER" id="PTHR30383">
    <property type="entry name" value="THIOESTERASE 1/PROTEASE 1/LYSOPHOSPHOLIPASE L1"/>
    <property type="match status" value="1"/>
</dbReference>
<protein>
    <submittedName>
        <fullName evidence="1">Lysophospholipase L1-like esterase</fullName>
    </submittedName>
    <submittedName>
        <fullName evidence="2">SGNH/GDSL hydrolase family protein</fullName>
    </submittedName>
</protein>
<organism evidence="2 4">
    <name type="scientific">Endobacter medicaginis</name>
    <dbReference type="NCBI Taxonomy" id="1181271"/>
    <lineage>
        <taxon>Bacteria</taxon>
        <taxon>Pseudomonadati</taxon>
        <taxon>Pseudomonadota</taxon>
        <taxon>Alphaproteobacteria</taxon>
        <taxon>Acetobacterales</taxon>
        <taxon>Acetobacteraceae</taxon>
        <taxon>Endobacter</taxon>
    </lineage>
</organism>
<dbReference type="Proteomes" id="UP000565205">
    <property type="component" value="Unassembled WGS sequence"/>
</dbReference>
<evidence type="ECO:0000313" key="4">
    <source>
        <dbReference type="Proteomes" id="UP000565205"/>
    </source>
</evidence>